<evidence type="ECO:0000256" key="1">
    <source>
        <dbReference type="ARBA" id="ARBA00007316"/>
    </source>
</evidence>
<evidence type="ECO:0000256" key="2">
    <source>
        <dbReference type="ARBA" id="ARBA00008883"/>
    </source>
</evidence>
<keyword evidence="10" id="KW-0175">Coiled coil</keyword>
<evidence type="ECO:0000313" key="15">
    <source>
        <dbReference type="Proteomes" id="UP000321820"/>
    </source>
</evidence>
<dbReference type="EMBL" id="CP042806">
    <property type="protein sequence ID" value="QEE29533.1"/>
    <property type="molecule type" value="Genomic_DNA"/>
</dbReference>
<dbReference type="GO" id="GO:0004715">
    <property type="term" value="F:non-membrane spanning protein tyrosine kinase activity"/>
    <property type="evidence" value="ECO:0007669"/>
    <property type="project" value="UniProtKB-EC"/>
</dbReference>
<dbReference type="PANTHER" id="PTHR32309">
    <property type="entry name" value="TYROSINE-PROTEIN KINASE"/>
    <property type="match status" value="1"/>
</dbReference>
<feature type="domain" description="Tyrosine-protein kinase G-rich" evidence="13">
    <location>
        <begin position="388"/>
        <end position="457"/>
    </location>
</feature>
<organism evidence="14 15">
    <name type="scientific">Terriglobus albidus</name>
    <dbReference type="NCBI Taxonomy" id="1592106"/>
    <lineage>
        <taxon>Bacteria</taxon>
        <taxon>Pseudomonadati</taxon>
        <taxon>Acidobacteriota</taxon>
        <taxon>Terriglobia</taxon>
        <taxon>Terriglobales</taxon>
        <taxon>Acidobacteriaceae</taxon>
        <taxon>Terriglobus</taxon>
    </lineage>
</organism>
<dbReference type="Pfam" id="PF13807">
    <property type="entry name" value="GNVR"/>
    <property type="match status" value="1"/>
</dbReference>
<dbReference type="InterPro" id="IPR025669">
    <property type="entry name" value="AAA_dom"/>
</dbReference>
<dbReference type="PANTHER" id="PTHR32309:SF13">
    <property type="entry name" value="FERRIC ENTEROBACTIN TRANSPORT PROTEIN FEPE"/>
    <property type="match status" value="1"/>
</dbReference>
<sequence>MGPQNPQQPLPPTTDYRAAASAPTDASLSEAILVLRKRRWVLLIAIAVGLAYGMYRSVSQPRLYIATGRIEVRSGSSNEYRLTTVGAPDTSNHLTTQSSILTSETLLLTVARELNLNNEPAFLGVRPPVPVTSLDTPMIRQATLSRLKANLTVSIVARTNLITINYRSLDAHLSANIINTLIKDYIQRSYQTRFNSAQHASQWLTGQLDDLKQQVETSQEQLLELQRRLGSVGVSIDPTHSQSEITSLIDSLTKAAGDARINRIIAESRYRALAQADPASMEGLIDATPSIQPAPLNALRSQLATARAHYAELTSQLGPNHPQVKAAKAQMDELATEINTEQGRLLNQAKQTYLAAKATEEQTQAALEAQKADAYKLRDELVEYTLRQREFESGRQLYDSLLQRLRAAGIQAGLESLEIDVVDQALIPAAPTLQSATTIIIVTLLFSLFGGIVIAFLLESLDTGLRTIAEVEGITELPALAIIPRSRRTVSELPAGMSVTQLNMGVLTMPKSQFAEAFRSLRTSILLADTAHPPRTILFTSATPSEGKTTCSTNLSCILAQRETRVLLIDADLRRPSVHHRFGLNGKVGLSTVLSGSTSLEEAVQQVADVPNLDILASGPVPPFPTEMLSSEGMQHLIESAKTKYTHVVIDSPPILSVTDGVILGRQTDAAVLVIRHGKSSKQVVRRARDLLVRSGIRVTGFVLNAVDINSPEYYGYYGYSGYSYANLDSDTWETAATPKKRQGEGE</sequence>
<dbReference type="FunFam" id="3.40.50.300:FF:000527">
    <property type="entry name" value="Tyrosine-protein kinase etk"/>
    <property type="match status" value="1"/>
</dbReference>
<evidence type="ECO:0000256" key="9">
    <source>
        <dbReference type="ARBA" id="ARBA00051245"/>
    </source>
</evidence>
<keyword evidence="4 14" id="KW-0808">Transferase</keyword>
<dbReference type="SUPFAM" id="SSF52540">
    <property type="entry name" value="P-loop containing nucleoside triphosphate hydrolases"/>
    <property type="match status" value="1"/>
</dbReference>
<evidence type="ECO:0000256" key="6">
    <source>
        <dbReference type="ARBA" id="ARBA00022777"/>
    </source>
</evidence>
<evidence type="ECO:0000256" key="3">
    <source>
        <dbReference type="ARBA" id="ARBA00011903"/>
    </source>
</evidence>
<evidence type="ECO:0000256" key="4">
    <source>
        <dbReference type="ARBA" id="ARBA00022679"/>
    </source>
</evidence>
<evidence type="ECO:0000256" key="8">
    <source>
        <dbReference type="ARBA" id="ARBA00023137"/>
    </source>
</evidence>
<keyword evidence="5" id="KW-0547">Nucleotide-binding</keyword>
<comment type="similarity">
    <text evidence="2">Belongs to the etk/wzc family.</text>
</comment>
<dbReference type="InterPro" id="IPR005702">
    <property type="entry name" value="Wzc-like_C"/>
</dbReference>
<dbReference type="RefSeq" id="WP_147648725.1">
    <property type="nucleotide sequence ID" value="NZ_CP042806.1"/>
</dbReference>
<dbReference type="InterPro" id="IPR032807">
    <property type="entry name" value="GNVR"/>
</dbReference>
<keyword evidence="15" id="KW-1185">Reference proteome</keyword>
<evidence type="ECO:0000256" key="10">
    <source>
        <dbReference type="SAM" id="Coils"/>
    </source>
</evidence>
<comment type="catalytic activity">
    <reaction evidence="9">
        <text>L-tyrosyl-[protein] + ATP = O-phospho-L-tyrosyl-[protein] + ADP + H(+)</text>
        <dbReference type="Rhea" id="RHEA:10596"/>
        <dbReference type="Rhea" id="RHEA-COMP:10136"/>
        <dbReference type="Rhea" id="RHEA-COMP:20101"/>
        <dbReference type="ChEBI" id="CHEBI:15378"/>
        <dbReference type="ChEBI" id="CHEBI:30616"/>
        <dbReference type="ChEBI" id="CHEBI:46858"/>
        <dbReference type="ChEBI" id="CHEBI:61978"/>
        <dbReference type="ChEBI" id="CHEBI:456216"/>
        <dbReference type="EC" id="2.7.10.2"/>
    </reaction>
</comment>
<evidence type="ECO:0000256" key="7">
    <source>
        <dbReference type="ARBA" id="ARBA00022840"/>
    </source>
</evidence>
<proteinExistence type="inferred from homology"/>
<dbReference type="Pfam" id="PF13614">
    <property type="entry name" value="AAA_31"/>
    <property type="match status" value="1"/>
</dbReference>
<feature type="domain" description="AAA" evidence="12">
    <location>
        <begin position="547"/>
        <end position="664"/>
    </location>
</feature>
<dbReference type="OrthoDB" id="9794577at2"/>
<accession>A0A5B9EBI2</accession>
<evidence type="ECO:0000256" key="11">
    <source>
        <dbReference type="SAM" id="Phobius"/>
    </source>
</evidence>
<evidence type="ECO:0000313" key="14">
    <source>
        <dbReference type="EMBL" id="QEE29533.1"/>
    </source>
</evidence>
<feature type="coiled-coil region" evidence="10">
    <location>
        <begin position="296"/>
        <end position="344"/>
    </location>
</feature>
<keyword evidence="11" id="KW-1133">Transmembrane helix</keyword>
<keyword evidence="11" id="KW-0812">Transmembrane</keyword>
<dbReference type="NCBIfam" id="TIGR01007">
    <property type="entry name" value="eps_fam"/>
    <property type="match status" value="1"/>
</dbReference>
<protein>
    <recommendedName>
        <fullName evidence="3">non-specific protein-tyrosine kinase</fullName>
        <ecNumber evidence="3">2.7.10.2</ecNumber>
    </recommendedName>
</protein>
<dbReference type="EC" id="2.7.10.2" evidence="3"/>
<dbReference type="KEGG" id="talb:FTW19_16935"/>
<keyword evidence="7" id="KW-0067">ATP-binding</keyword>
<evidence type="ECO:0000256" key="5">
    <source>
        <dbReference type="ARBA" id="ARBA00022741"/>
    </source>
</evidence>
<dbReference type="CDD" id="cd05387">
    <property type="entry name" value="BY-kinase"/>
    <property type="match status" value="1"/>
</dbReference>
<dbReference type="AlphaFoldDB" id="A0A5B9EBI2"/>
<dbReference type="Gene3D" id="3.40.50.300">
    <property type="entry name" value="P-loop containing nucleotide triphosphate hydrolases"/>
    <property type="match status" value="1"/>
</dbReference>
<dbReference type="InterPro" id="IPR027417">
    <property type="entry name" value="P-loop_NTPase"/>
</dbReference>
<gene>
    <name evidence="14" type="ORF">FTW19_16935</name>
</gene>
<dbReference type="Proteomes" id="UP000321820">
    <property type="component" value="Chromosome"/>
</dbReference>
<comment type="similarity">
    <text evidence="1">Belongs to the CpsD/CapB family.</text>
</comment>
<reference evidence="14 15" key="1">
    <citation type="submission" date="2019-08" db="EMBL/GenBank/DDBJ databases">
        <title>Complete genome sequence of Terriglobus albidus strain ORNL.</title>
        <authorList>
            <person name="Podar M."/>
        </authorList>
    </citation>
    <scope>NUCLEOTIDE SEQUENCE [LARGE SCALE GENOMIC DNA]</scope>
    <source>
        <strain evidence="14 15">ORNL</strain>
    </source>
</reference>
<dbReference type="InterPro" id="IPR050445">
    <property type="entry name" value="Bact_polysacc_biosynth/exp"/>
</dbReference>
<dbReference type="GO" id="GO:0005886">
    <property type="term" value="C:plasma membrane"/>
    <property type="evidence" value="ECO:0007669"/>
    <property type="project" value="TreeGrafter"/>
</dbReference>
<dbReference type="GO" id="GO:0005524">
    <property type="term" value="F:ATP binding"/>
    <property type="evidence" value="ECO:0007669"/>
    <property type="project" value="UniProtKB-KW"/>
</dbReference>
<dbReference type="GO" id="GO:0042802">
    <property type="term" value="F:identical protein binding"/>
    <property type="evidence" value="ECO:0007669"/>
    <property type="project" value="UniProtKB-ARBA"/>
</dbReference>
<evidence type="ECO:0000259" key="13">
    <source>
        <dbReference type="Pfam" id="PF13807"/>
    </source>
</evidence>
<keyword evidence="8" id="KW-0829">Tyrosine-protein kinase</keyword>
<evidence type="ECO:0000259" key="12">
    <source>
        <dbReference type="Pfam" id="PF13614"/>
    </source>
</evidence>
<name>A0A5B9EBI2_9BACT</name>
<feature type="transmembrane region" description="Helical" evidence="11">
    <location>
        <begin position="436"/>
        <end position="458"/>
    </location>
</feature>
<feature type="transmembrane region" description="Helical" evidence="11">
    <location>
        <begin position="40"/>
        <end position="58"/>
    </location>
</feature>
<keyword evidence="11" id="KW-0472">Membrane</keyword>
<keyword evidence="6 14" id="KW-0418">Kinase</keyword>